<reference evidence="1" key="1">
    <citation type="submission" date="2023-10" db="EMBL/GenBank/DDBJ databases">
        <authorList>
            <person name="Rodriguez Cubillos JULIANA M."/>
            <person name="De Vega J."/>
        </authorList>
    </citation>
    <scope>NUCLEOTIDE SEQUENCE</scope>
</reference>
<keyword evidence="2" id="KW-1185">Reference proteome</keyword>
<sequence length="867" mass="99626">MFTEWMRMNSISSEARRLTYSEFPKKFVWDKTLKKWKKRQAGNTIGRIYYAHPTSAERYYLRILLNILRGPKSYEHIKTVKGVIYDTFKEACYVLGLLDDDKEWNDAFEESSIWATGSQLRELFVTILLYGEVTNISQLWENNWKILSDDILYKKRKLFHHSELQLTDEQIQSYCLIELEKILVQNGKYLSDFSGMPLPSSIASEAMENRLILEELNYNVIELIKEHERCHPLLNDQQLIVYNHVLKAVETNMGGVYFVYGHGGTGKTFLYRTIIAKLRNNNNNKNGDNNRNNPSTDDSSSEDEEVVSEEGGEETPTRIKQIVLCKSGDPQLDVDLPVAAPSKPDVFVRNPATTSPPLEPPDTRMQAATSFSAKPPHHSHHIELKDLLVDRVQFGFYLKSYGLGTSSSMLTELGQIPFCDKFPILCAIFEQWNPDGHLDVLTRDRTAHSRFQIPLDLYENSTCSIKQNTHLAQLMVQTDLIIWDEAPMTKRFAFEALNKTLQDIIGYKFPEKKKQPFGGKTILLGGDFRQILPVIPKGRRHDIVQACINNSDLWDHCKIFMLSKSMRVRDTTGEQQASTREFNKWLLQLGDGNIETICKDGEEIASWTRIPNQYLIQPMGDPLKQIVESTYPNLKRHLWNEEYLRERAILTPLNETVDEINNYIVQITEGSTKQYRSSDEIDKTTDNISEQELMYPVEFLNSLSINGFPNHCLELKEGMPIMLLRNINPALGMCNGTRLIILHLGERIIEAKIITGSNVGSKVLIPRIVLTSDDSKWPFILRRKQFPIKMCYAMTINKSQGQSLNYVGLYLPKPVFSHGQLYVAFSRVTSPNGLKILIIESDENYVQHTKNVVYHEVFHGLPQCKYT</sequence>
<proteinExistence type="predicted"/>
<evidence type="ECO:0000313" key="2">
    <source>
        <dbReference type="Proteomes" id="UP001177021"/>
    </source>
</evidence>
<gene>
    <name evidence="1" type="ORF">MILVUS5_LOCUS33036</name>
</gene>
<comment type="caution">
    <text evidence="1">The sequence shown here is derived from an EMBL/GenBank/DDBJ whole genome shotgun (WGS) entry which is preliminary data.</text>
</comment>
<organism evidence="1 2">
    <name type="scientific">Trifolium pratense</name>
    <name type="common">Red clover</name>
    <dbReference type="NCBI Taxonomy" id="57577"/>
    <lineage>
        <taxon>Eukaryota</taxon>
        <taxon>Viridiplantae</taxon>
        <taxon>Streptophyta</taxon>
        <taxon>Embryophyta</taxon>
        <taxon>Tracheophyta</taxon>
        <taxon>Spermatophyta</taxon>
        <taxon>Magnoliopsida</taxon>
        <taxon>eudicotyledons</taxon>
        <taxon>Gunneridae</taxon>
        <taxon>Pentapetalae</taxon>
        <taxon>rosids</taxon>
        <taxon>fabids</taxon>
        <taxon>Fabales</taxon>
        <taxon>Fabaceae</taxon>
        <taxon>Papilionoideae</taxon>
        <taxon>50 kb inversion clade</taxon>
        <taxon>NPAAA clade</taxon>
        <taxon>Hologalegina</taxon>
        <taxon>IRL clade</taxon>
        <taxon>Trifolieae</taxon>
        <taxon>Trifolium</taxon>
    </lineage>
</organism>
<accession>A0ACB0LGM2</accession>
<dbReference type="EMBL" id="CASHSV030000513">
    <property type="protein sequence ID" value="CAJ2668677.1"/>
    <property type="molecule type" value="Genomic_DNA"/>
</dbReference>
<evidence type="ECO:0000313" key="1">
    <source>
        <dbReference type="EMBL" id="CAJ2668677.1"/>
    </source>
</evidence>
<protein>
    <submittedName>
        <fullName evidence="1">Uncharacterized protein</fullName>
    </submittedName>
</protein>
<dbReference type="Proteomes" id="UP001177021">
    <property type="component" value="Unassembled WGS sequence"/>
</dbReference>
<name>A0ACB0LGM2_TRIPR</name>